<feature type="domain" description="GOLD" evidence="9">
    <location>
        <begin position="7"/>
        <end position="107"/>
    </location>
</feature>
<evidence type="ECO:0000313" key="10">
    <source>
        <dbReference type="EMBL" id="JAG37137.1"/>
    </source>
</evidence>
<keyword evidence="6 8" id="KW-1133">Transmembrane helix</keyword>
<dbReference type="InterPro" id="IPR015720">
    <property type="entry name" value="Emp24-like"/>
</dbReference>
<evidence type="ECO:0000256" key="8">
    <source>
        <dbReference type="SAM" id="Phobius"/>
    </source>
</evidence>
<dbReference type="Pfam" id="PF01105">
    <property type="entry name" value="EMP24_GP25L"/>
    <property type="match status" value="1"/>
</dbReference>
<dbReference type="EMBL" id="GBHO01006467">
    <property type="protein sequence ID" value="JAG37137.1"/>
    <property type="molecule type" value="Transcribed_RNA"/>
</dbReference>
<evidence type="ECO:0000256" key="1">
    <source>
        <dbReference type="ARBA" id="ARBA00004479"/>
    </source>
</evidence>
<protein>
    <submittedName>
        <fullName evidence="10">Transmembrane emp24 domain-containing protein A</fullName>
    </submittedName>
</protein>
<comment type="similarity">
    <text evidence="2">Belongs to the EMP24/GP25L family.</text>
</comment>
<dbReference type="InterPro" id="IPR009038">
    <property type="entry name" value="GOLD_dom"/>
</dbReference>
<evidence type="ECO:0000256" key="4">
    <source>
        <dbReference type="ARBA" id="ARBA00022692"/>
    </source>
</evidence>
<evidence type="ECO:0000256" key="7">
    <source>
        <dbReference type="ARBA" id="ARBA00023136"/>
    </source>
</evidence>
<evidence type="ECO:0000256" key="6">
    <source>
        <dbReference type="ARBA" id="ARBA00022989"/>
    </source>
</evidence>
<comment type="subcellular location">
    <subcellularLocation>
        <location evidence="1">Membrane</location>
        <topology evidence="1">Single-pass type I membrane protein</topology>
    </subcellularLocation>
</comment>
<feature type="transmembrane region" description="Helical" evidence="8">
    <location>
        <begin position="80"/>
        <end position="102"/>
    </location>
</feature>
<keyword evidence="5" id="KW-0732">Signal</keyword>
<evidence type="ECO:0000256" key="5">
    <source>
        <dbReference type="ARBA" id="ARBA00022729"/>
    </source>
</evidence>
<sequence>MSAKVVAFSVLLDNSNDISLFGTRNVVGVESKQESINNDPLLRSIRRIQQGLQEIESTQTYLRTRERNHRRTTESANTRVLVWTVAEIGVILGMGLTSVIYLRRMFKLKRVV</sequence>
<dbReference type="AlphaFoldDB" id="A0A0A9YVX1"/>
<dbReference type="PANTHER" id="PTHR22811">
    <property type="entry name" value="TRANSMEMBRANE EMP24 DOMAIN-CONTAINING PROTEIN"/>
    <property type="match status" value="1"/>
</dbReference>
<keyword evidence="4 8" id="KW-0812">Transmembrane</keyword>
<reference evidence="10" key="2">
    <citation type="submission" date="2014-07" db="EMBL/GenBank/DDBJ databases">
        <authorList>
            <person name="Hull J."/>
        </authorList>
    </citation>
    <scope>NUCLEOTIDE SEQUENCE</scope>
</reference>
<organism evidence="10">
    <name type="scientific">Lygus hesperus</name>
    <name type="common">Western plant bug</name>
    <dbReference type="NCBI Taxonomy" id="30085"/>
    <lineage>
        <taxon>Eukaryota</taxon>
        <taxon>Metazoa</taxon>
        <taxon>Ecdysozoa</taxon>
        <taxon>Arthropoda</taxon>
        <taxon>Hexapoda</taxon>
        <taxon>Insecta</taxon>
        <taxon>Pterygota</taxon>
        <taxon>Neoptera</taxon>
        <taxon>Paraneoptera</taxon>
        <taxon>Hemiptera</taxon>
        <taxon>Heteroptera</taxon>
        <taxon>Panheteroptera</taxon>
        <taxon>Cimicomorpha</taxon>
        <taxon>Miridae</taxon>
        <taxon>Mirini</taxon>
        <taxon>Lygus</taxon>
    </lineage>
</organism>
<evidence type="ECO:0000256" key="2">
    <source>
        <dbReference type="ARBA" id="ARBA00007104"/>
    </source>
</evidence>
<dbReference type="GO" id="GO:0016020">
    <property type="term" value="C:membrane"/>
    <property type="evidence" value="ECO:0007669"/>
    <property type="project" value="UniProtKB-SubCell"/>
</dbReference>
<evidence type="ECO:0000256" key="3">
    <source>
        <dbReference type="ARBA" id="ARBA00022473"/>
    </source>
</evidence>
<evidence type="ECO:0000259" key="9">
    <source>
        <dbReference type="SMART" id="SM01190"/>
    </source>
</evidence>
<keyword evidence="3" id="KW-0217">Developmental protein</keyword>
<dbReference type="SMART" id="SM01190">
    <property type="entry name" value="EMP24_GP25L"/>
    <property type="match status" value="1"/>
</dbReference>
<name>A0A0A9YVX1_LYGHE</name>
<accession>A0A0A9YVX1</accession>
<gene>
    <name evidence="10" type="primary">empA_2</name>
    <name evidence="10" type="ORF">CM83_15292</name>
</gene>
<reference evidence="10" key="1">
    <citation type="journal article" date="2014" name="PLoS ONE">
        <title>Transcriptome-Based Identification of ABC Transporters in the Western Tarnished Plant Bug Lygus hesperus.</title>
        <authorList>
            <person name="Hull J.J."/>
            <person name="Chaney K."/>
            <person name="Geib S.M."/>
            <person name="Fabrick J.A."/>
            <person name="Brent C.S."/>
            <person name="Walsh D."/>
            <person name="Lavine L.C."/>
        </authorList>
    </citation>
    <scope>NUCLEOTIDE SEQUENCE</scope>
</reference>
<proteinExistence type="inferred from homology"/>
<keyword evidence="7 8" id="KW-0472">Membrane</keyword>